<gene>
    <name evidence="1" type="ORF">MRATA1EN3_LOCUS9961</name>
</gene>
<dbReference type="Proteomes" id="UP001162501">
    <property type="component" value="Chromosome 2"/>
</dbReference>
<accession>A0ACB0EEK0</accession>
<evidence type="ECO:0000313" key="1">
    <source>
        <dbReference type="EMBL" id="CAI9698748.1"/>
    </source>
</evidence>
<organism evidence="1 2">
    <name type="scientific">Rangifer tarandus platyrhynchus</name>
    <name type="common">Svalbard reindeer</name>
    <dbReference type="NCBI Taxonomy" id="3082113"/>
    <lineage>
        <taxon>Eukaryota</taxon>
        <taxon>Metazoa</taxon>
        <taxon>Chordata</taxon>
        <taxon>Craniata</taxon>
        <taxon>Vertebrata</taxon>
        <taxon>Euteleostomi</taxon>
        <taxon>Mammalia</taxon>
        <taxon>Eutheria</taxon>
        <taxon>Laurasiatheria</taxon>
        <taxon>Artiodactyla</taxon>
        <taxon>Ruminantia</taxon>
        <taxon>Pecora</taxon>
        <taxon>Cervidae</taxon>
        <taxon>Odocoileinae</taxon>
        <taxon>Rangifer</taxon>
    </lineage>
</organism>
<reference evidence="1" key="1">
    <citation type="submission" date="2023-05" db="EMBL/GenBank/DDBJ databases">
        <authorList>
            <consortium name="ELIXIR-Norway"/>
        </authorList>
    </citation>
    <scope>NUCLEOTIDE SEQUENCE</scope>
</reference>
<dbReference type="EMBL" id="OX596086">
    <property type="protein sequence ID" value="CAI9698748.1"/>
    <property type="molecule type" value="Genomic_DNA"/>
</dbReference>
<sequence length="332" mass="35158">MRRFRAGGRSGLPAFTLHVGAPVATGLVVRFPLGRGARFPANRLVTVQGQGWTPSPLLLSRTAPPASPRVPGWHPGLTSQLLLHRAQLREFPKVVWGVPAGALGQGKGLNLVRAVGAALGRQGCPRAFCPPASAEAGQGWTPAAAARLCTRCTAFLGGAQRPLLRTFRFVACVFKGERGPASGTQAGDEDTLGAFPLLLVVKAAKKSRMSGLNPDTAVSKFTEVLPESPGGRWTETLSRGLNVAVPGIRVQAEARQPQALLADTPGPPSREKAALCIFLVKLFLKEVAGLRSRQPHQAAGHHEPRRVRRDGVEDVDALEDGDPAVGKLQTRP</sequence>
<name>A0ACB0EEK0_RANTA</name>
<protein>
    <submittedName>
        <fullName evidence="1">Uncharacterized protein</fullName>
    </submittedName>
</protein>
<proteinExistence type="predicted"/>
<evidence type="ECO:0000313" key="2">
    <source>
        <dbReference type="Proteomes" id="UP001162501"/>
    </source>
</evidence>